<evidence type="ECO:0000313" key="23">
    <source>
        <dbReference type="EMBL" id="MRV73096.1"/>
    </source>
</evidence>
<keyword evidence="18" id="KW-0175">Coiled coil</keyword>
<dbReference type="PROSITE" id="PS50885">
    <property type="entry name" value="HAMP"/>
    <property type="match status" value="1"/>
</dbReference>
<dbReference type="AlphaFoldDB" id="A0A7X2LTA3"/>
<comment type="subcellular location">
    <subcellularLocation>
        <location evidence="2">Membrane</location>
    </subcellularLocation>
</comment>
<dbReference type="InterPro" id="IPR011006">
    <property type="entry name" value="CheY-like_superfamily"/>
</dbReference>
<dbReference type="PANTHER" id="PTHR45339:SF5">
    <property type="entry name" value="HISTIDINE KINASE"/>
    <property type="match status" value="1"/>
</dbReference>
<keyword evidence="8" id="KW-0418">Kinase</keyword>
<dbReference type="SMART" id="SM00387">
    <property type="entry name" value="HATPase_c"/>
    <property type="match status" value="1"/>
</dbReference>
<dbReference type="FunFam" id="1.10.287.130:FF:000002">
    <property type="entry name" value="Two-component osmosensing histidine kinase"/>
    <property type="match status" value="1"/>
</dbReference>
<feature type="domain" description="Response regulatory" evidence="20">
    <location>
        <begin position="525"/>
        <end position="647"/>
    </location>
</feature>
<dbReference type="InterPro" id="IPR003661">
    <property type="entry name" value="HisK_dim/P_dom"/>
</dbReference>
<dbReference type="Gene3D" id="6.10.340.10">
    <property type="match status" value="1"/>
</dbReference>
<evidence type="ECO:0000256" key="3">
    <source>
        <dbReference type="ARBA" id="ARBA00012438"/>
    </source>
</evidence>
<dbReference type="Pfam" id="PF00672">
    <property type="entry name" value="HAMP"/>
    <property type="match status" value="1"/>
</dbReference>
<dbReference type="Pfam" id="PF02518">
    <property type="entry name" value="HATPase_c"/>
    <property type="match status" value="1"/>
</dbReference>
<evidence type="ECO:0000259" key="22">
    <source>
        <dbReference type="PROSITE" id="PS50894"/>
    </source>
</evidence>
<dbReference type="SMART" id="SM00448">
    <property type="entry name" value="REC"/>
    <property type="match status" value="2"/>
</dbReference>
<keyword evidence="9" id="KW-0067">ATP-binding</keyword>
<evidence type="ECO:0000256" key="2">
    <source>
        <dbReference type="ARBA" id="ARBA00004370"/>
    </source>
</evidence>
<dbReference type="SMART" id="SM00304">
    <property type="entry name" value="HAMP"/>
    <property type="match status" value="1"/>
</dbReference>
<dbReference type="InterPro" id="IPR036890">
    <property type="entry name" value="HATPase_C_sf"/>
</dbReference>
<dbReference type="SUPFAM" id="SSF47384">
    <property type="entry name" value="Homodimeric domain of signal transducing histidine kinase"/>
    <property type="match status" value="1"/>
</dbReference>
<keyword evidence="24" id="KW-1185">Reference proteome</keyword>
<dbReference type="InterPro" id="IPR036641">
    <property type="entry name" value="HPT_dom_sf"/>
</dbReference>
<dbReference type="EC" id="2.7.13.3" evidence="3"/>
<evidence type="ECO:0000256" key="18">
    <source>
        <dbReference type="SAM" id="Coils"/>
    </source>
</evidence>
<keyword evidence="7" id="KW-0547">Nucleotide-binding</keyword>
<dbReference type="InterPro" id="IPR008207">
    <property type="entry name" value="Sig_transdc_His_kin_Hpt_dom"/>
</dbReference>
<sequence>MKRLLHVRSISKKLLLLVLAANLSTLLMAGAALLYHDFHEARAKTAAELNALANLLGQGSVTALEFSDAKVASENLANLRAAQNVTAAAIYTSKGALFASYARDPAQAKLLPAKPGTDGVYFNGAELTIFKAIAGTQEPVGTVFVKEQHDLSGWLRDYLVILGAVLLASLAFGLAISTRLQRWISGPVLAVADVAHQVMERHDFKLRAPKTTEDEVGQLADAFNGMLQTLEHEMAERNAAELAVRTLNEDLERRVHERTAELEVVNKNLQVRTDEAESANRAKADFLANMSHEIRTPMNGILGLAYLLDRRHLDNESSEMVRKIRNAGRSLQAIINDILDFSKIEAGRLEIEHTPFRLADVCDNLAAIMAANAGNKEIELAIAPAPYIGGNVLGDALRLEQILINLTGNAIKFTERGGVKVSMTLLSQDERTATVRFAVSDTGIGIPLDKQAHIFSAFSQADASTTRRFGGTGLGLTICRRLVEKMGGNIGVISSPGKGSEFWFTVPFPWVQDTEFAPSELAQLDILVADDSDIARENLVQTVRSVGWNATMVDSGEAALQKVMSRQAQHGHYDVMLVDWKMPGIDGLELATRLRNTLHDTSTPIVLMVTAFSQDELLRQPNIDCVDGVLSKPVTSSALYNGVANAMQRRGGAIPATVPAADNQRISGMRVLVVDDSDINREVALRILQAEGAHVELANDGASALGWLCANPNGVDIVLMDVQMPGMDGYEATRRLRSTQAGRDLPVIALTAGAFKNQQDAARAAGMDAFVAKPFNVDDLIATILRLTKDQDGAAAASAKPAAAPQATADVWPGIALQQGLATWRDETAYRKFLRKFAADYGRSGAQLETWYAQGDTAAAQALTHKLKGAAASLSLTDVARTAGDLELAEHEGGDIATALRALQDALAIACASIIAYAGADTAPSPEMSGGGDTGALLRELLLALDTDSPDRASAVLNRLAPLISSSATAQIRGRIDDFDFRAAEALALGLVTELGLELEE</sequence>
<evidence type="ECO:0000256" key="5">
    <source>
        <dbReference type="ARBA" id="ARBA00022679"/>
    </source>
</evidence>
<feature type="domain" description="Histidine kinase" evidence="19">
    <location>
        <begin position="289"/>
        <end position="510"/>
    </location>
</feature>
<evidence type="ECO:0000256" key="7">
    <source>
        <dbReference type="ARBA" id="ARBA00022741"/>
    </source>
</evidence>
<dbReference type="CDD" id="cd17546">
    <property type="entry name" value="REC_hyHK_CKI1_RcsC-like"/>
    <property type="match status" value="2"/>
</dbReference>
<evidence type="ECO:0000256" key="1">
    <source>
        <dbReference type="ARBA" id="ARBA00000085"/>
    </source>
</evidence>
<comment type="catalytic activity">
    <reaction evidence="1">
        <text>ATP + protein L-histidine = ADP + protein N-phospho-L-histidine.</text>
        <dbReference type="EC" id="2.7.13.3"/>
    </reaction>
</comment>
<dbReference type="Gene3D" id="1.20.120.160">
    <property type="entry name" value="HPT domain"/>
    <property type="match status" value="1"/>
</dbReference>
<feature type="coiled-coil region" evidence="18">
    <location>
        <begin position="230"/>
        <end position="268"/>
    </location>
</feature>
<evidence type="ECO:0000256" key="9">
    <source>
        <dbReference type="ARBA" id="ARBA00022840"/>
    </source>
</evidence>
<dbReference type="InterPro" id="IPR033417">
    <property type="entry name" value="CHASE8"/>
</dbReference>
<evidence type="ECO:0000256" key="8">
    <source>
        <dbReference type="ARBA" id="ARBA00022777"/>
    </source>
</evidence>
<dbReference type="SMART" id="SM00388">
    <property type="entry name" value="HisKA"/>
    <property type="match status" value="1"/>
</dbReference>
<evidence type="ECO:0000256" key="6">
    <source>
        <dbReference type="ARBA" id="ARBA00022729"/>
    </source>
</evidence>
<dbReference type="Pfam" id="PF00512">
    <property type="entry name" value="HisKA"/>
    <property type="match status" value="1"/>
</dbReference>
<dbReference type="InterPro" id="IPR001789">
    <property type="entry name" value="Sig_transdc_resp-reg_receiver"/>
</dbReference>
<keyword evidence="10" id="KW-0902">Two-component regulatory system</keyword>
<name>A0A7X2LTA3_9BURK</name>
<dbReference type="SUPFAM" id="SSF55874">
    <property type="entry name" value="ATPase domain of HSP90 chaperone/DNA topoisomerase II/histidine kinase"/>
    <property type="match status" value="1"/>
</dbReference>
<dbReference type="Pfam" id="PF01627">
    <property type="entry name" value="Hpt"/>
    <property type="match status" value="1"/>
</dbReference>
<dbReference type="CDD" id="cd00082">
    <property type="entry name" value="HisKA"/>
    <property type="match status" value="1"/>
</dbReference>
<dbReference type="InterPro" id="IPR003594">
    <property type="entry name" value="HATPase_dom"/>
</dbReference>
<dbReference type="InterPro" id="IPR003660">
    <property type="entry name" value="HAMP_dom"/>
</dbReference>
<proteinExistence type="predicted"/>
<dbReference type="PROSITE" id="PS50894">
    <property type="entry name" value="HPT"/>
    <property type="match status" value="1"/>
</dbReference>
<dbReference type="EMBL" id="WKJJ01000009">
    <property type="protein sequence ID" value="MRV73096.1"/>
    <property type="molecule type" value="Genomic_DNA"/>
</dbReference>
<comment type="subunit">
    <text evidence="13">At low DSF concentrations, interacts with RpfF.</text>
</comment>
<evidence type="ECO:0000259" key="20">
    <source>
        <dbReference type="PROSITE" id="PS50110"/>
    </source>
</evidence>
<evidence type="ECO:0000259" key="19">
    <source>
        <dbReference type="PROSITE" id="PS50109"/>
    </source>
</evidence>
<dbReference type="GO" id="GO:0005524">
    <property type="term" value="F:ATP binding"/>
    <property type="evidence" value="ECO:0007669"/>
    <property type="project" value="UniProtKB-KW"/>
</dbReference>
<organism evidence="23 24">
    <name type="scientific">Pseudoduganella rivuli</name>
    <dbReference type="NCBI Taxonomy" id="2666085"/>
    <lineage>
        <taxon>Bacteria</taxon>
        <taxon>Pseudomonadati</taxon>
        <taxon>Pseudomonadota</taxon>
        <taxon>Betaproteobacteria</taxon>
        <taxon>Burkholderiales</taxon>
        <taxon>Oxalobacteraceae</taxon>
        <taxon>Telluria group</taxon>
        <taxon>Pseudoduganella</taxon>
    </lineage>
</organism>
<comment type="function">
    <text evidence="12">Member of the two-component regulatory system BvgS/BvgA. Phosphorylates BvgA via a four-step phosphorelay in response to environmental signals.</text>
</comment>
<evidence type="ECO:0000256" key="14">
    <source>
        <dbReference type="ARBA" id="ARBA00068150"/>
    </source>
</evidence>
<feature type="modified residue" description="4-aspartylphosphate" evidence="17">
    <location>
        <position position="721"/>
    </location>
</feature>
<evidence type="ECO:0000256" key="12">
    <source>
        <dbReference type="ARBA" id="ARBA00058004"/>
    </source>
</evidence>
<dbReference type="SUPFAM" id="SSF52172">
    <property type="entry name" value="CheY-like"/>
    <property type="match status" value="2"/>
</dbReference>
<feature type="modified residue" description="Phosphohistidine" evidence="16">
    <location>
        <position position="865"/>
    </location>
</feature>
<evidence type="ECO:0000256" key="13">
    <source>
        <dbReference type="ARBA" id="ARBA00064003"/>
    </source>
</evidence>
<dbReference type="InterPro" id="IPR004358">
    <property type="entry name" value="Sig_transdc_His_kin-like_C"/>
</dbReference>
<dbReference type="InterPro" id="IPR036097">
    <property type="entry name" value="HisK_dim/P_sf"/>
</dbReference>
<keyword evidence="4 17" id="KW-0597">Phosphoprotein</keyword>
<accession>A0A7X2LTA3</accession>
<dbReference type="Gene3D" id="3.40.50.2300">
    <property type="match status" value="2"/>
</dbReference>
<dbReference type="SUPFAM" id="SSF158472">
    <property type="entry name" value="HAMP domain-like"/>
    <property type="match status" value="1"/>
</dbReference>
<protein>
    <recommendedName>
        <fullName evidence="14">Sensory/regulatory protein RpfC</fullName>
        <ecNumber evidence="3">2.7.13.3</ecNumber>
    </recommendedName>
    <alternativeName>
        <fullName evidence="15">Virulence sensor protein BvgS</fullName>
    </alternativeName>
</protein>
<dbReference type="Gene3D" id="3.30.565.10">
    <property type="entry name" value="Histidine kinase-like ATPase, C-terminal domain"/>
    <property type="match status" value="1"/>
</dbReference>
<dbReference type="Proteomes" id="UP000446768">
    <property type="component" value="Unassembled WGS sequence"/>
</dbReference>
<dbReference type="GO" id="GO:0005886">
    <property type="term" value="C:plasma membrane"/>
    <property type="evidence" value="ECO:0007669"/>
    <property type="project" value="UniProtKB-SubCell"/>
</dbReference>
<dbReference type="RefSeq" id="WP_154375345.1">
    <property type="nucleotide sequence ID" value="NZ_WKJJ01000009.1"/>
</dbReference>
<evidence type="ECO:0000256" key="10">
    <source>
        <dbReference type="ARBA" id="ARBA00023012"/>
    </source>
</evidence>
<dbReference type="PANTHER" id="PTHR45339">
    <property type="entry name" value="HYBRID SIGNAL TRANSDUCTION HISTIDINE KINASE J"/>
    <property type="match status" value="1"/>
</dbReference>
<keyword evidence="11" id="KW-0843">Virulence</keyword>
<dbReference type="SUPFAM" id="SSF47226">
    <property type="entry name" value="Histidine-containing phosphotransfer domain, HPT domain"/>
    <property type="match status" value="1"/>
</dbReference>
<feature type="domain" description="HAMP" evidence="21">
    <location>
        <begin position="182"/>
        <end position="235"/>
    </location>
</feature>
<feature type="domain" description="HPt" evidence="22">
    <location>
        <begin position="826"/>
        <end position="917"/>
    </location>
</feature>
<dbReference type="PRINTS" id="PR00344">
    <property type="entry name" value="BCTRLSENSOR"/>
</dbReference>
<evidence type="ECO:0000256" key="4">
    <source>
        <dbReference type="ARBA" id="ARBA00022553"/>
    </source>
</evidence>
<comment type="caution">
    <text evidence="23">The sequence shown here is derived from an EMBL/GenBank/DDBJ whole genome shotgun (WGS) entry which is preliminary data.</text>
</comment>
<feature type="domain" description="Response regulatory" evidence="20">
    <location>
        <begin position="670"/>
        <end position="788"/>
    </location>
</feature>
<dbReference type="PROSITE" id="PS50109">
    <property type="entry name" value="HIS_KIN"/>
    <property type="match status" value="1"/>
</dbReference>
<evidence type="ECO:0000313" key="24">
    <source>
        <dbReference type="Proteomes" id="UP000446768"/>
    </source>
</evidence>
<dbReference type="CDD" id="cd16922">
    <property type="entry name" value="HATPase_EvgS-ArcB-TorS-like"/>
    <property type="match status" value="1"/>
</dbReference>
<dbReference type="Gene3D" id="1.10.287.130">
    <property type="match status" value="1"/>
</dbReference>
<evidence type="ECO:0000256" key="15">
    <source>
        <dbReference type="ARBA" id="ARBA00070152"/>
    </source>
</evidence>
<dbReference type="Pfam" id="PF17152">
    <property type="entry name" value="CHASE8"/>
    <property type="match status" value="1"/>
</dbReference>
<reference evidence="23 24" key="1">
    <citation type="submission" date="2019-11" db="EMBL/GenBank/DDBJ databases">
        <title>Novel species isolated from a subtropical stream in China.</title>
        <authorList>
            <person name="Lu H."/>
        </authorList>
    </citation>
    <scope>NUCLEOTIDE SEQUENCE [LARGE SCALE GENOMIC DNA]</scope>
    <source>
        <strain evidence="23 24">FT92W</strain>
    </source>
</reference>
<evidence type="ECO:0000256" key="11">
    <source>
        <dbReference type="ARBA" id="ARBA00023026"/>
    </source>
</evidence>
<gene>
    <name evidence="23" type="ORF">GJ700_15410</name>
</gene>
<keyword evidence="6" id="KW-0732">Signal</keyword>
<dbReference type="CDD" id="cd06225">
    <property type="entry name" value="HAMP"/>
    <property type="match status" value="1"/>
</dbReference>
<dbReference type="Pfam" id="PF00072">
    <property type="entry name" value="Response_reg"/>
    <property type="match status" value="2"/>
</dbReference>
<dbReference type="FunFam" id="3.30.565.10:FF:000010">
    <property type="entry name" value="Sensor histidine kinase RcsC"/>
    <property type="match status" value="1"/>
</dbReference>
<dbReference type="InterPro" id="IPR005467">
    <property type="entry name" value="His_kinase_dom"/>
</dbReference>
<feature type="modified residue" description="4-aspartylphosphate" evidence="17">
    <location>
        <position position="579"/>
    </location>
</feature>
<dbReference type="GO" id="GO:0000155">
    <property type="term" value="F:phosphorelay sensor kinase activity"/>
    <property type="evidence" value="ECO:0007669"/>
    <property type="project" value="InterPro"/>
</dbReference>
<evidence type="ECO:0000256" key="16">
    <source>
        <dbReference type="PROSITE-ProRule" id="PRU00110"/>
    </source>
</evidence>
<evidence type="ECO:0000259" key="21">
    <source>
        <dbReference type="PROSITE" id="PS50885"/>
    </source>
</evidence>
<keyword evidence="5" id="KW-0808">Transferase</keyword>
<evidence type="ECO:0000256" key="17">
    <source>
        <dbReference type="PROSITE-ProRule" id="PRU00169"/>
    </source>
</evidence>
<dbReference type="PROSITE" id="PS50110">
    <property type="entry name" value="RESPONSE_REGULATORY"/>
    <property type="match status" value="2"/>
</dbReference>